<comment type="caution">
    <text evidence="3">The sequence shown here is derived from an EMBL/GenBank/DDBJ whole genome shotgun (WGS) entry which is preliminary data.</text>
</comment>
<name>A0ABT0LE39_9GAMM</name>
<evidence type="ECO:0000256" key="1">
    <source>
        <dbReference type="SAM" id="Coils"/>
    </source>
</evidence>
<dbReference type="RefSeq" id="WP_248941305.1">
    <property type="nucleotide sequence ID" value="NZ_JAKIKS010000068.1"/>
</dbReference>
<sequence>MSGVNNDLQTFTNNLTQTGNDSTAKKQPAGSKFRVNNVVGYVVGSQTYITLGGGANFCAGARNGVVIGTEASASLAPMIPSMTMSLAEQKIGGDFREIKVGSQKVSAAEEKAIAENMKVCVSEILMIFNKFQTIVKNNETSISQIDALDDSIKSVGVRSDNVVLEARQLTSNIEDTANNQNTVNSNIEQLNTQIDNAINTIENIDSELSTAISRVAVAGMHFHN</sequence>
<accession>A0ABT0LE39</accession>
<evidence type="ECO:0000313" key="4">
    <source>
        <dbReference type="Proteomes" id="UP001203423"/>
    </source>
</evidence>
<evidence type="ECO:0000313" key="3">
    <source>
        <dbReference type="EMBL" id="MCL1125972.1"/>
    </source>
</evidence>
<protein>
    <submittedName>
        <fullName evidence="3">Uncharacterized protein</fullName>
    </submittedName>
</protein>
<proteinExistence type="predicted"/>
<keyword evidence="1" id="KW-0175">Coiled coil</keyword>
<feature type="compositionally biased region" description="Polar residues" evidence="2">
    <location>
        <begin position="1"/>
        <end position="22"/>
    </location>
</feature>
<organism evidence="3 4">
    <name type="scientific">Shewanella surugensis</name>
    <dbReference type="NCBI Taxonomy" id="212020"/>
    <lineage>
        <taxon>Bacteria</taxon>
        <taxon>Pseudomonadati</taxon>
        <taxon>Pseudomonadota</taxon>
        <taxon>Gammaproteobacteria</taxon>
        <taxon>Alteromonadales</taxon>
        <taxon>Shewanellaceae</taxon>
        <taxon>Shewanella</taxon>
    </lineage>
</organism>
<keyword evidence="4" id="KW-1185">Reference proteome</keyword>
<reference evidence="3 4" key="1">
    <citation type="submission" date="2022-01" db="EMBL/GenBank/DDBJ databases">
        <title>Whole genome-based taxonomy of the Shewanellaceae.</title>
        <authorList>
            <person name="Martin-Rodriguez A.J."/>
        </authorList>
    </citation>
    <scope>NUCLEOTIDE SEQUENCE [LARGE SCALE GENOMIC DNA]</scope>
    <source>
        <strain evidence="3 4">DSM 17177</strain>
    </source>
</reference>
<feature type="region of interest" description="Disordered" evidence="2">
    <location>
        <begin position="1"/>
        <end position="29"/>
    </location>
</feature>
<evidence type="ECO:0000256" key="2">
    <source>
        <dbReference type="SAM" id="MobiDB-lite"/>
    </source>
</evidence>
<dbReference type="Proteomes" id="UP001203423">
    <property type="component" value="Unassembled WGS sequence"/>
</dbReference>
<dbReference type="EMBL" id="JAKIKS010000068">
    <property type="protein sequence ID" value="MCL1125972.1"/>
    <property type="molecule type" value="Genomic_DNA"/>
</dbReference>
<gene>
    <name evidence="3" type="ORF">L2764_16210</name>
</gene>
<feature type="coiled-coil region" evidence="1">
    <location>
        <begin position="173"/>
        <end position="207"/>
    </location>
</feature>